<sequence length="267" mass="28204">MELEFIKLSPLGNTTVFLRGDVGTREHAALLCEAMDYNHLAAEQAGFLVAPHSEEALLRIEMAGGEFCGNATLSAAALAAAEGAEPPFFIECSGAAEPLGAEARPLGAGRWLARAEMPPAHELRRLSLDGLSFGGAAICVSLRGITHLVVEAADLSAADYDELLARLMRETDADAYGVVPFERMGREHFRIRPYVAVPSAESRVFERACGSGSLALALALGDAAEGTRIAVEQPGGTLFVERGTRLLLEGEVLISCRGTVELAGVAR</sequence>
<comment type="caution">
    <text evidence="1">The sequence shown here is derived from an EMBL/GenBank/DDBJ whole genome shotgun (WGS) entry which is preliminary data.</text>
</comment>
<protein>
    <submittedName>
        <fullName evidence="1">Diaminopimelate epimerase</fullName>
    </submittedName>
</protein>
<organism evidence="1 2">
    <name type="scientific">Selenomonas sputigena</name>
    <dbReference type="NCBI Taxonomy" id="69823"/>
    <lineage>
        <taxon>Bacteria</taxon>
        <taxon>Bacillati</taxon>
        <taxon>Bacillota</taxon>
        <taxon>Negativicutes</taxon>
        <taxon>Selenomonadales</taxon>
        <taxon>Selenomonadaceae</taxon>
        <taxon>Selenomonas</taxon>
    </lineage>
</organism>
<dbReference type="SUPFAM" id="SSF54506">
    <property type="entry name" value="Diaminopimelate epimerase-like"/>
    <property type="match status" value="1"/>
</dbReference>
<gene>
    <name evidence="1" type="ORF">QCO44_04565</name>
</gene>
<dbReference type="Pfam" id="PF26317">
    <property type="entry name" value="CntK_N"/>
    <property type="match status" value="1"/>
</dbReference>
<dbReference type="Gene3D" id="3.10.310.10">
    <property type="entry name" value="Diaminopimelate Epimerase, Chain A, domain 1"/>
    <property type="match status" value="2"/>
</dbReference>
<keyword evidence="2" id="KW-1185">Reference proteome</keyword>
<evidence type="ECO:0000313" key="2">
    <source>
        <dbReference type="Proteomes" id="UP001559623"/>
    </source>
</evidence>
<proteinExistence type="predicted"/>
<evidence type="ECO:0000313" key="1">
    <source>
        <dbReference type="EMBL" id="MEX5284919.1"/>
    </source>
</evidence>
<name>A0ABV3X3Z6_9FIRM</name>
<dbReference type="Proteomes" id="UP001559623">
    <property type="component" value="Unassembled WGS sequence"/>
</dbReference>
<accession>A0ABV3X3Z6</accession>
<dbReference type="InterPro" id="IPR058944">
    <property type="entry name" value="CntK-like"/>
</dbReference>
<dbReference type="EMBL" id="JARVLH010000002">
    <property type="protein sequence ID" value="MEX5284919.1"/>
    <property type="molecule type" value="Genomic_DNA"/>
</dbReference>
<reference evidence="1 2" key="1">
    <citation type="submission" date="2023-04" db="EMBL/GenBank/DDBJ databases">
        <title>Genome Sequence of Selenomonas sputigena ATCC 33150.</title>
        <authorList>
            <person name="Miller D.P."/>
            <person name="Anvari S."/>
            <person name="Polson S.W."/>
            <person name="Macdonald M."/>
            <person name="Mcdowell J.V."/>
        </authorList>
    </citation>
    <scope>NUCLEOTIDE SEQUENCE [LARGE SCALE GENOMIC DNA]</scope>
    <source>
        <strain evidence="1 2">ATCC 33150</strain>
    </source>
</reference>
<dbReference type="RefSeq" id="WP_368846636.1">
    <property type="nucleotide sequence ID" value="NZ_CP194411.1"/>
</dbReference>